<reference evidence="2" key="1">
    <citation type="submission" date="2017-09" db="EMBL/GenBank/DDBJ databases">
        <title>Depth-based differentiation of microbial function through sediment-hosted aquifers and enrichment of novel symbionts in the deep terrestrial subsurface.</title>
        <authorList>
            <person name="Probst A.J."/>
            <person name="Ladd B."/>
            <person name="Jarett J.K."/>
            <person name="Geller-Mcgrath D.E."/>
            <person name="Sieber C.M.K."/>
            <person name="Emerson J.B."/>
            <person name="Anantharaman K."/>
            <person name="Thomas B.C."/>
            <person name="Malmstrom R."/>
            <person name="Stieglmeier M."/>
            <person name="Klingl A."/>
            <person name="Woyke T."/>
            <person name="Ryan C.M."/>
            <person name="Banfield J.F."/>
        </authorList>
    </citation>
    <scope>NUCLEOTIDE SEQUENCE [LARGE SCALE GENOMIC DNA]</scope>
</reference>
<dbReference type="Proteomes" id="UP000231214">
    <property type="component" value="Unassembled WGS sequence"/>
</dbReference>
<evidence type="ECO:0000313" key="2">
    <source>
        <dbReference type="Proteomes" id="UP000231214"/>
    </source>
</evidence>
<accession>A0A2M6XAM7</accession>
<sequence length="124" mass="14562">MGSLERNDHFAQDVDLLCLYSEDTVRNWSESFYQDFDFLKVVTSTIDHLPNSPREPVEKYVEEEALKRIYQEVEKSGITINVLFLPQKIFLDTERYPVYRRFVENAKAGKVLFSSGSLTRSLRF</sequence>
<organism evidence="1 2">
    <name type="scientific">Candidatus Shapirobacteria bacterium CG09_land_8_20_14_0_10_49_15</name>
    <dbReference type="NCBI Taxonomy" id="1974482"/>
    <lineage>
        <taxon>Bacteria</taxon>
        <taxon>Candidatus Shapironibacteriota</taxon>
    </lineage>
</organism>
<dbReference type="EMBL" id="PEZK01000033">
    <property type="protein sequence ID" value="PIU02055.1"/>
    <property type="molecule type" value="Genomic_DNA"/>
</dbReference>
<gene>
    <name evidence="1" type="ORF">COT66_02175</name>
</gene>
<evidence type="ECO:0000313" key="1">
    <source>
        <dbReference type="EMBL" id="PIU02055.1"/>
    </source>
</evidence>
<protein>
    <submittedName>
        <fullName evidence="1">Uncharacterized protein</fullName>
    </submittedName>
</protein>
<dbReference type="AlphaFoldDB" id="A0A2M6XAM7"/>
<comment type="caution">
    <text evidence="1">The sequence shown here is derived from an EMBL/GenBank/DDBJ whole genome shotgun (WGS) entry which is preliminary data.</text>
</comment>
<proteinExistence type="predicted"/>
<name>A0A2M6XAM7_9BACT</name>